<sequence length="90" mass="9004">MPQVAGTPTRLACALLVGGALLGTNPAEAAPLATPPASAKDIKVAFTGLVKDSKGNPLPGVTVLIKGTKTGTTRVATGFFTSTFPRATKP</sequence>
<name>A0ABW2U2K0_9BACT</name>
<proteinExistence type="predicted"/>
<keyword evidence="3" id="KW-1185">Reference proteome</keyword>
<feature type="chain" id="PRO_5047147466" description="Carboxypeptidase regulatory-like domain-containing protein" evidence="1">
    <location>
        <begin position="30"/>
        <end position="90"/>
    </location>
</feature>
<reference evidence="3" key="1">
    <citation type="journal article" date="2019" name="Int. J. Syst. Evol. Microbiol.">
        <title>The Global Catalogue of Microorganisms (GCM) 10K type strain sequencing project: providing services to taxonomists for standard genome sequencing and annotation.</title>
        <authorList>
            <consortium name="The Broad Institute Genomics Platform"/>
            <consortium name="The Broad Institute Genome Sequencing Center for Infectious Disease"/>
            <person name="Wu L."/>
            <person name="Ma J."/>
        </authorList>
    </citation>
    <scope>NUCLEOTIDE SEQUENCE [LARGE SCALE GENOMIC DNA]</scope>
    <source>
        <strain evidence="3">JCM 19635</strain>
    </source>
</reference>
<keyword evidence="1" id="KW-0732">Signal</keyword>
<dbReference type="EMBL" id="JBHTEK010000001">
    <property type="protein sequence ID" value="MFC7667688.1"/>
    <property type="molecule type" value="Genomic_DNA"/>
</dbReference>
<evidence type="ECO:0000313" key="3">
    <source>
        <dbReference type="Proteomes" id="UP001596513"/>
    </source>
</evidence>
<dbReference type="InterPro" id="IPR008969">
    <property type="entry name" value="CarboxyPept-like_regulatory"/>
</dbReference>
<evidence type="ECO:0000313" key="2">
    <source>
        <dbReference type="EMBL" id="MFC7667688.1"/>
    </source>
</evidence>
<organism evidence="2 3">
    <name type="scientific">Hymenobacter humi</name>
    <dbReference type="NCBI Taxonomy" id="1411620"/>
    <lineage>
        <taxon>Bacteria</taxon>
        <taxon>Pseudomonadati</taxon>
        <taxon>Bacteroidota</taxon>
        <taxon>Cytophagia</taxon>
        <taxon>Cytophagales</taxon>
        <taxon>Hymenobacteraceae</taxon>
        <taxon>Hymenobacter</taxon>
    </lineage>
</organism>
<comment type="caution">
    <text evidence="2">The sequence shown here is derived from an EMBL/GenBank/DDBJ whole genome shotgun (WGS) entry which is preliminary data.</text>
</comment>
<dbReference type="Gene3D" id="2.60.40.1120">
    <property type="entry name" value="Carboxypeptidase-like, regulatory domain"/>
    <property type="match status" value="1"/>
</dbReference>
<dbReference type="RefSeq" id="WP_380202412.1">
    <property type="nucleotide sequence ID" value="NZ_JBHTEK010000001.1"/>
</dbReference>
<protein>
    <recommendedName>
        <fullName evidence="4">Carboxypeptidase regulatory-like domain-containing protein</fullName>
    </recommendedName>
</protein>
<feature type="signal peptide" evidence="1">
    <location>
        <begin position="1"/>
        <end position="29"/>
    </location>
</feature>
<accession>A0ABW2U2K0</accession>
<dbReference type="SUPFAM" id="SSF49464">
    <property type="entry name" value="Carboxypeptidase regulatory domain-like"/>
    <property type="match status" value="1"/>
</dbReference>
<dbReference type="Proteomes" id="UP001596513">
    <property type="component" value="Unassembled WGS sequence"/>
</dbReference>
<evidence type="ECO:0008006" key="4">
    <source>
        <dbReference type="Google" id="ProtNLM"/>
    </source>
</evidence>
<gene>
    <name evidence="2" type="ORF">ACFQT0_10060</name>
</gene>
<evidence type="ECO:0000256" key="1">
    <source>
        <dbReference type="SAM" id="SignalP"/>
    </source>
</evidence>